<proteinExistence type="predicted"/>
<dbReference type="Proteomes" id="UP000813385">
    <property type="component" value="Unassembled WGS sequence"/>
</dbReference>
<comment type="caution">
    <text evidence="1">The sequence shown here is derived from an EMBL/GenBank/DDBJ whole genome shotgun (WGS) entry which is preliminary data.</text>
</comment>
<protein>
    <submittedName>
        <fullName evidence="1">Uncharacterized protein</fullName>
    </submittedName>
</protein>
<name>A0A8K0TP24_9PEZI</name>
<dbReference type="EMBL" id="JAGPXD010000001">
    <property type="protein sequence ID" value="KAH7375819.1"/>
    <property type="molecule type" value="Genomic_DNA"/>
</dbReference>
<sequence>MAGSFTISSFARVVMAGHGEGSWLQQLNAGMHQNASSFACRDLELPQVVFLCLFQRVCSLKCVQGKTEPRKHHGYQSIWVGRSDRPALAWTEN</sequence>
<accession>A0A8K0TP24</accession>
<evidence type="ECO:0000313" key="1">
    <source>
        <dbReference type="EMBL" id="KAH7375819.1"/>
    </source>
</evidence>
<reference evidence="1" key="1">
    <citation type="journal article" date="2021" name="Nat. Commun.">
        <title>Genetic determinants of endophytism in the Arabidopsis root mycobiome.</title>
        <authorList>
            <person name="Mesny F."/>
            <person name="Miyauchi S."/>
            <person name="Thiergart T."/>
            <person name="Pickel B."/>
            <person name="Atanasova L."/>
            <person name="Karlsson M."/>
            <person name="Huettel B."/>
            <person name="Barry K.W."/>
            <person name="Haridas S."/>
            <person name="Chen C."/>
            <person name="Bauer D."/>
            <person name="Andreopoulos W."/>
            <person name="Pangilinan J."/>
            <person name="LaButti K."/>
            <person name="Riley R."/>
            <person name="Lipzen A."/>
            <person name="Clum A."/>
            <person name="Drula E."/>
            <person name="Henrissat B."/>
            <person name="Kohler A."/>
            <person name="Grigoriev I.V."/>
            <person name="Martin F.M."/>
            <person name="Hacquard S."/>
        </authorList>
    </citation>
    <scope>NUCLEOTIDE SEQUENCE</scope>
    <source>
        <strain evidence="1">MPI-CAGE-AT-0016</strain>
    </source>
</reference>
<dbReference type="AlphaFoldDB" id="A0A8K0TP24"/>
<evidence type="ECO:0000313" key="2">
    <source>
        <dbReference type="Proteomes" id="UP000813385"/>
    </source>
</evidence>
<keyword evidence="2" id="KW-1185">Reference proteome</keyword>
<organism evidence="1 2">
    <name type="scientific">Plectosphaerella cucumerina</name>
    <dbReference type="NCBI Taxonomy" id="40658"/>
    <lineage>
        <taxon>Eukaryota</taxon>
        <taxon>Fungi</taxon>
        <taxon>Dikarya</taxon>
        <taxon>Ascomycota</taxon>
        <taxon>Pezizomycotina</taxon>
        <taxon>Sordariomycetes</taxon>
        <taxon>Hypocreomycetidae</taxon>
        <taxon>Glomerellales</taxon>
        <taxon>Plectosphaerellaceae</taxon>
        <taxon>Plectosphaerella</taxon>
    </lineage>
</organism>
<gene>
    <name evidence="1" type="ORF">B0T11DRAFT_271046</name>
</gene>